<name>A0ABY5WDP4_9ACTN</name>
<evidence type="ECO:0000313" key="2">
    <source>
        <dbReference type="Proteomes" id="UP001059617"/>
    </source>
</evidence>
<organism evidence="1 2">
    <name type="scientific">Dactylosporangium fulvum</name>
    <dbReference type="NCBI Taxonomy" id="53359"/>
    <lineage>
        <taxon>Bacteria</taxon>
        <taxon>Bacillati</taxon>
        <taxon>Actinomycetota</taxon>
        <taxon>Actinomycetes</taxon>
        <taxon>Micromonosporales</taxon>
        <taxon>Micromonosporaceae</taxon>
        <taxon>Dactylosporangium</taxon>
    </lineage>
</organism>
<dbReference type="EMBL" id="CP073720">
    <property type="protein sequence ID" value="UWP87404.1"/>
    <property type="molecule type" value="Genomic_DNA"/>
</dbReference>
<dbReference type="NCBIfam" id="NF047719">
    <property type="entry name" value="SCO6745_fam_HTH"/>
    <property type="match status" value="1"/>
</dbReference>
<evidence type="ECO:0008006" key="3">
    <source>
        <dbReference type="Google" id="ProtNLM"/>
    </source>
</evidence>
<dbReference type="InterPro" id="IPR054058">
    <property type="entry name" value="HTH_67"/>
</dbReference>
<evidence type="ECO:0000313" key="1">
    <source>
        <dbReference type="EMBL" id="UWP87404.1"/>
    </source>
</evidence>
<reference evidence="1" key="2">
    <citation type="submission" date="2022-09" db="EMBL/GenBank/DDBJ databases">
        <title>Biosynthetic gene clusters of Dactylosporangioum fulvum.</title>
        <authorList>
            <person name="Caradec T."/>
        </authorList>
    </citation>
    <scope>NUCLEOTIDE SEQUENCE</scope>
    <source>
        <strain evidence="1">NRRL B-16292</strain>
    </source>
</reference>
<proteinExistence type="predicted"/>
<reference evidence="1" key="1">
    <citation type="submission" date="2021-04" db="EMBL/GenBank/DDBJ databases">
        <authorList>
            <person name="Hartkoorn R.C."/>
            <person name="Beaudoing E."/>
            <person name="Hot D."/>
        </authorList>
    </citation>
    <scope>NUCLEOTIDE SEQUENCE</scope>
    <source>
        <strain evidence="1">NRRL B-16292</strain>
    </source>
</reference>
<sequence>MWLLFEPVHAVTYFASDALGAFEEAGLRGFWRGYFAGRCAPLGAVNAGPVIAAFYGFAPRMVTRALPDVWTRITPEAALEARRIGSRRTLGKAVADLPGRDVAEAAGLLRAAAETVDVTGRVLGAANAALPWPEDPVDVLWQAATVLREHRGDGHVAALLVEEVGGCESNVWRVALRDGDGRDFYQPARGWSDDEWAAALGRLRARGWVDENGKATGAAHGAYDTVEGRTDRLAAGPWKALGPDATARCAELLYPIAVRASRLLRHPNPIGLPELT</sequence>
<keyword evidence="2" id="KW-1185">Reference proteome</keyword>
<dbReference type="Pfam" id="PF21863">
    <property type="entry name" value="HTH_67"/>
    <property type="match status" value="1"/>
</dbReference>
<gene>
    <name evidence="1" type="ORF">Dfulv_10455</name>
</gene>
<protein>
    <recommendedName>
        <fullName evidence="3">SalK</fullName>
    </recommendedName>
</protein>
<accession>A0ABY5WDP4</accession>
<dbReference type="Proteomes" id="UP001059617">
    <property type="component" value="Chromosome"/>
</dbReference>